<dbReference type="PANTHER" id="PTHR43176:SF3">
    <property type="entry name" value="3-HYDROXYISOBUTYRYL-COA HYDROLASE, MITOCHONDRIAL"/>
    <property type="match status" value="1"/>
</dbReference>
<evidence type="ECO:0000256" key="2">
    <source>
        <dbReference type="ARBA" id="ARBA00011915"/>
    </source>
</evidence>
<evidence type="ECO:0000259" key="5">
    <source>
        <dbReference type="Pfam" id="PF16113"/>
    </source>
</evidence>
<dbReference type="PANTHER" id="PTHR43176">
    <property type="entry name" value="3-HYDROXYISOBUTYRYL-COA HYDROLASE-RELATED"/>
    <property type="match status" value="1"/>
</dbReference>
<comment type="catalytic activity">
    <reaction evidence="1">
        <text>3-hydroxy-2-methylpropanoyl-CoA + H2O = 3-hydroxy-2-methylpropanoate + CoA + H(+)</text>
        <dbReference type="Rhea" id="RHEA:20888"/>
        <dbReference type="ChEBI" id="CHEBI:11805"/>
        <dbReference type="ChEBI" id="CHEBI:15377"/>
        <dbReference type="ChEBI" id="CHEBI:15378"/>
        <dbReference type="ChEBI" id="CHEBI:57287"/>
        <dbReference type="ChEBI" id="CHEBI:57340"/>
        <dbReference type="EC" id="3.1.2.4"/>
    </reaction>
</comment>
<feature type="domain" description="Enoyl-CoA hydratase/isomerase" evidence="5">
    <location>
        <begin position="10"/>
        <end position="341"/>
    </location>
</feature>
<dbReference type="InterPro" id="IPR045004">
    <property type="entry name" value="ECH_dom"/>
</dbReference>
<evidence type="ECO:0000313" key="7">
    <source>
        <dbReference type="Proteomes" id="UP000540919"/>
    </source>
</evidence>
<dbReference type="InterPro" id="IPR032259">
    <property type="entry name" value="HIBYL-CoA-H"/>
</dbReference>
<evidence type="ECO:0000256" key="1">
    <source>
        <dbReference type="ARBA" id="ARBA00001709"/>
    </source>
</evidence>
<evidence type="ECO:0000256" key="4">
    <source>
        <dbReference type="SAM" id="Coils"/>
    </source>
</evidence>
<dbReference type="NCBIfam" id="NF004127">
    <property type="entry name" value="PRK05617.1"/>
    <property type="match status" value="1"/>
</dbReference>
<evidence type="ECO:0000256" key="3">
    <source>
        <dbReference type="ARBA" id="ARBA00022801"/>
    </source>
</evidence>
<comment type="caution">
    <text evidence="6">The sequence shown here is derived from an EMBL/GenBank/DDBJ whole genome shotgun (WGS) entry which is preliminary data.</text>
</comment>
<protein>
    <recommendedName>
        <fullName evidence="2">3-hydroxyisobutyryl-CoA hydrolase</fullName>
        <ecNumber evidence="2">3.1.2.4</ecNumber>
    </recommendedName>
</protein>
<accession>A0ABX2NC37</accession>
<sequence length="345" mass="40233">MIIEKIKNKIGIIYLDKAEKLNALDKKMVKDIKNTMEKWENNDNIKAILFDSKVEKGFSAGGDLKEIYEDIIDKELYDKDRFFVEEFDLDKYVINYKKPIISHWFGVTMGGGVGLTINSDFIITDQTVNWAMPETRLGFVPDVGVGKHISKLPQALGQYVGLTGARLFPDDLVKYNIAHILIDKNSYESLIEKLFEISEKYEAEKLLEEFKKEASKYAKELKETENDKNKEKIEKYFKKESIEEIIKELEENQDNDFAKKTLENIKKCSPFMLKVQFEKYFLGKEISQEETYDLDLKIINYAIKKAYIQEGIRIQIIDKEDKPNWPSKSLLDIDDSEVKELLIIE</sequence>
<dbReference type="Pfam" id="PF16113">
    <property type="entry name" value="ECH_2"/>
    <property type="match status" value="1"/>
</dbReference>
<dbReference type="Gene3D" id="3.90.226.10">
    <property type="entry name" value="2-enoyl-CoA Hydratase, Chain A, domain 1"/>
    <property type="match status" value="1"/>
</dbReference>
<dbReference type="EC" id="3.1.2.4" evidence="2"/>
<dbReference type="SUPFAM" id="SSF52096">
    <property type="entry name" value="ClpP/crotonase"/>
    <property type="match status" value="1"/>
</dbReference>
<dbReference type="RefSeq" id="WP_176270106.1">
    <property type="nucleotide sequence ID" value="NZ_JABVBA010000012.1"/>
</dbReference>
<keyword evidence="4" id="KW-0175">Coiled coil</keyword>
<evidence type="ECO:0000313" key="6">
    <source>
        <dbReference type="EMBL" id="NVF12277.1"/>
    </source>
</evidence>
<keyword evidence="3" id="KW-0378">Hydrolase</keyword>
<name>A0ABX2NC37_9FIRM</name>
<proteinExistence type="predicted"/>
<reference evidence="6 7" key="1">
    <citation type="submission" date="2020-06" db="EMBL/GenBank/DDBJ databases">
        <title>Anaerococcus sp. nov., isolated form swine feces.</title>
        <authorList>
            <person name="Yu S."/>
        </authorList>
    </citation>
    <scope>NUCLEOTIDE SEQUENCE [LARGE SCALE GENOMIC DNA]</scope>
    <source>
        <strain evidence="6 7">AGMB00486</strain>
    </source>
</reference>
<dbReference type="Proteomes" id="UP000540919">
    <property type="component" value="Unassembled WGS sequence"/>
</dbReference>
<gene>
    <name evidence="6" type="ORF">HV819_09950</name>
</gene>
<dbReference type="CDD" id="cd06558">
    <property type="entry name" value="crotonase-like"/>
    <property type="match status" value="1"/>
</dbReference>
<keyword evidence="7" id="KW-1185">Reference proteome</keyword>
<dbReference type="InterPro" id="IPR029045">
    <property type="entry name" value="ClpP/crotonase-like_dom_sf"/>
</dbReference>
<dbReference type="EMBL" id="JABVBA010000012">
    <property type="protein sequence ID" value="NVF12277.1"/>
    <property type="molecule type" value="Genomic_DNA"/>
</dbReference>
<feature type="coiled-coil region" evidence="4">
    <location>
        <begin position="200"/>
        <end position="234"/>
    </location>
</feature>
<organism evidence="6 7">
    <name type="scientific">Anaerococcus faecalis</name>
    <dbReference type="NCBI Taxonomy" id="2742993"/>
    <lineage>
        <taxon>Bacteria</taxon>
        <taxon>Bacillati</taxon>
        <taxon>Bacillota</taxon>
        <taxon>Tissierellia</taxon>
        <taxon>Tissierellales</taxon>
        <taxon>Peptoniphilaceae</taxon>
        <taxon>Anaerococcus</taxon>
    </lineage>
</organism>